<dbReference type="AlphaFoldDB" id="A0A1Z4JPR1"/>
<keyword evidence="2" id="KW-1185">Reference proteome</keyword>
<dbReference type="EMBL" id="AP018203">
    <property type="protein sequence ID" value="BAY58712.1"/>
    <property type="molecule type" value="Genomic_DNA"/>
</dbReference>
<gene>
    <name evidence="1" type="ORF">NIES2135_55850</name>
</gene>
<evidence type="ECO:0000313" key="1">
    <source>
        <dbReference type="EMBL" id="BAY58712.1"/>
    </source>
</evidence>
<organism evidence="1 2">
    <name type="scientific">Leptolyngbya boryana NIES-2135</name>
    <dbReference type="NCBI Taxonomy" id="1973484"/>
    <lineage>
        <taxon>Bacteria</taxon>
        <taxon>Bacillati</taxon>
        <taxon>Cyanobacteriota</taxon>
        <taxon>Cyanophyceae</taxon>
        <taxon>Leptolyngbyales</taxon>
        <taxon>Leptolyngbyaceae</taxon>
        <taxon>Leptolyngbya group</taxon>
        <taxon>Leptolyngbya</taxon>
    </lineage>
</organism>
<sequence>MGSHYEKRLPVVIRPAIKTLLNTSDSHPSDVVAFLVKAILSGYLIFLTDSDLKSTINQGIKGRDGLNL</sequence>
<evidence type="ECO:0000313" key="2">
    <source>
        <dbReference type="Proteomes" id="UP000217895"/>
    </source>
</evidence>
<name>A0A1Z4JPR1_LEPBY</name>
<accession>A0A1Z4JPR1</accession>
<dbReference type="Proteomes" id="UP000217895">
    <property type="component" value="Chromosome"/>
</dbReference>
<proteinExistence type="predicted"/>
<reference evidence="1 2" key="1">
    <citation type="submission" date="2017-06" db="EMBL/GenBank/DDBJ databases">
        <title>Genome sequencing of cyanobaciteial culture collection at National Institute for Environmental Studies (NIES).</title>
        <authorList>
            <person name="Hirose Y."/>
            <person name="Shimura Y."/>
            <person name="Fujisawa T."/>
            <person name="Nakamura Y."/>
            <person name="Kawachi M."/>
        </authorList>
    </citation>
    <scope>NUCLEOTIDE SEQUENCE [LARGE SCALE GENOMIC DNA]</scope>
    <source>
        <strain evidence="1 2">NIES-2135</strain>
    </source>
</reference>
<protein>
    <submittedName>
        <fullName evidence="1">Uncharacterized protein</fullName>
    </submittedName>
</protein>